<protein>
    <submittedName>
        <fullName evidence="1">Uncharacterized protein</fullName>
    </submittedName>
</protein>
<dbReference type="AlphaFoldDB" id="A0A9J5WRG0"/>
<accession>A0A9J5WRG0</accession>
<dbReference type="Proteomes" id="UP000824120">
    <property type="component" value="Chromosome 11"/>
</dbReference>
<proteinExistence type="predicted"/>
<sequence length="155" mass="18314">MKKNRGSRHLDWKRIKDLYISIGKELRVYTSRSEKNQGSIHLDLERIKIGKNQEKKKESESIHSSRVIHETRRSSEVIRETRRNSRIIWEIRRSSRVIPETRRNSRVIRETWRDIRVVEKTRRSIRGSASILEASSIPFSPNGPLDACWNCPPIT</sequence>
<evidence type="ECO:0000313" key="2">
    <source>
        <dbReference type="Proteomes" id="UP000824120"/>
    </source>
</evidence>
<keyword evidence="2" id="KW-1185">Reference proteome</keyword>
<name>A0A9J5WRG0_SOLCO</name>
<evidence type="ECO:0000313" key="1">
    <source>
        <dbReference type="EMBL" id="KAG5577815.1"/>
    </source>
</evidence>
<reference evidence="1 2" key="1">
    <citation type="submission" date="2020-09" db="EMBL/GenBank/DDBJ databases">
        <title>De no assembly of potato wild relative species, Solanum commersonii.</title>
        <authorList>
            <person name="Cho K."/>
        </authorList>
    </citation>
    <scope>NUCLEOTIDE SEQUENCE [LARGE SCALE GENOMIC DNA]</scope>
    <source>
        <strain evidence="1">LZ3.2</strain>
        <tissue evidence="1">Leaf</tissue>
    </source>
</reference>
<comment type="caution">
    <text evidence="1">The sequence shown here is derived from an EMBL/GenBank/DDBJ whole genome shotgun (WGS) entry which is preliminary data.</text>
</comment>
<gene>
    <name evidence="1" type="ORF">H5410_057949</name>
</gene>
<dbReference type="EMBL" id="JACXVP010000011">
    <property type="protein sequence ID" value="KAG5577815.1"/>
    <property type="molecule type" value="Genomic_DNA"/>
</dbReference>
<organism evidence="1 2">
    <name type="scientific">Solanum commersonii</name>
    <name type="common">Commerson's wild potato</name>
    <name type="synonym">Commerson's nightshade</name>
    <dbReference type="NCBI Taxonomy" id="4109"/>
    <lineage>
        <taxon>Eukaryota</taxon>
        <taxon>Viridiplantae</taxon>
        <taxon>Streptophyta</taxon>
        <taxon>Embryophyta</taxon>
        <taxon>Tracheophyta</taxon>
        <taxon>Spermatophyta</taxon>
        <taxon>Magnoliopsida</taxon>
        <taxon>eudicotyledons</taxon>
        <taxon>Gunneridae</taxon>
        <taxon>Pentapetalae</taxon>
        <taxon>asterids</taxon>
        <taxon>lamiids</taxon>
        <taxon>Solanales</taxon>
        <taxon>Solanaceae</taxon>
        <taxon>Solanoideae</taxon>
        <taxon>Solaneae</taxon>
        <taxon>Solanum</taxon>
    </lineage>
</organism>